<organism evidence="2">
    <name type="scientific">Puccinia triticina (isolate 1-1 / race 1 (BBBD))</name>
    <name type="common">Brown leaf rust fungus</name>
    <dbReference type="NCBI Taxonomy" id="630390"/>
    <lineage>
        <taxon>Eukaryota</taxon>
        <taxon>Fungi</taxon>
        <taxon>Dikarya</taxon>
        <taxon>Basidiomycota</taxon>
        <taxon>Pucciniomycotina</taxon>
        <taxon>Pucciniomycetes</taxon>
        <taxon>Pucciniales</taxon>
        <taxon>Pucciniaceae</taxon>
        <taxon>Puccinia</taxon>
    </lineage>
</organism>
<reference evidence="3" key="4">
    <citation type="submission" date="2025-05" db="UniProtKB">
        <authorList>
            <consortium name="EnsemblFungi"/>
        </authorList>
    </citation>
    <scope>IDENTIFICATION</scope>
    <source>
        <strain evidence="3">isolate 1-1 / race 1 (BBBD)</strain>
    </source>
</reference>
<dbReference type="EMBL" id="ADAS02000058">
    <property type="protein sequence ID" value="OAV92876.1"/>
    <property type="molecule type" value="Genomic_DNA"/>
</dbReference>
<gene>
    <name evidence="2" type="ORF">PTTG_27515</name>
</gene>
<evidence type="ECO:0000313" key="2">
    <source>
        <dbReference type="EMBL" id="OAV92876.1"/>
    </source>
</evidence>
<dbReference type="PANTHER" id="PTHR33069:SF3">
    <property type="entry name" value="DYNEIN HEAVY CHAIN TAIL DOMAIN-CONTAINING PROTEIN"/>
    <property type="match status" value="1"/>
</dbReference>
<dbReference type="PANTHER" id="PTHR33069">
    <property type="entry name" value="CHROMOSOME 7, WHOLE GENOME SHOTGUN SEQUENCE-RELATED"/>
    <property type="match status" value="1"/>
</dbReference>
<feature type="compositionally biased region" description="Acidic residues" evidence="1">
    <location>
        <begin position="49"/>
        <end position="58"/>
    </location>
</feature>
<sequence>MDQNRPPNHQQRPQDAQDLLLRETAGCLIRRLEGLRRRADAGGGRDLQSPEDDEDDEGQLDRMESGIERLQTELLPELARALGLLPRQLLLPKTTLHTRSRVFRPASAELDAGLRTIRAVGATVEQIVTVFDRPSSRASARHSLVAQAPDLRGFRREEIRAQTVALIHQLAEAFKALYYAAGSIPRVDCVARPDQGAQDDEARDEGEAEEWAAMNEGARNAAQALRDSMSRSDRAVLQSRWHGMARMADRTLARLAHLAGPARAQTHILPLVRAAVPVVKLARIFFNKLASPTSSFLASIAPNQLFGSLLPSTLQLSDSVNRLDFSIKSLPPALPRHHQASPPEWLRLTSQAFLHPLLLLLHFFQTLSLSSTNPSLIASLHSSHCWFQTCHIQVNLAFQKLHEIYPTTYNTL</sequence>
<dbReference type="Proteomes" id="UP000005240">
    <property type="component" value="Unassembled WGS sequence"/>
</dbReference>
<evidence type="ECO:0000313" key="3">
    <source>
        <dbReference type="EnsemblFungi" id="PTTG_27515-t43_1-p1"/>
    </source>
</evidence>
<dbReference type="EnsemblFungi" id="PTTG_27515-t43_1">
    <property type="protein sequence ID" value="PTTG_27515-t43_1-p1"/>
    <property type="gene ID" value="PTTG_27515"/>
</dbReference>
<reference evidence="2" key="2">
    <citation type="submission" date="2016-05" db="EMBL/GenBank/DDBJ databases">
        <title>Comparative analysis highlights variable genome content of wheat rusts and divergence of the mating loci.</title>
        <authorList>
            <person name="Cuomo C.A."/>
            <person name="Bakkeren G."/>
            <person name="Szabo L."/>
            <person name="Khalil H."/>
            <person name="Joly D."/>
            <person name="Goldberg J."/>
            <person name="Young S."/>
            <person name="Zeng Q."/>
            <person name="Fellers J."/>
        </authorList>
    </citation>
    <scope>NUCLEOTIDE SEQUENCE [LARGE SCALE GENOMIC DNA]</scope>
    <source>
        <strain evidence="2">1-1 BBBD Race 1</strain>
    </source>
</reference>
<protein>
    <submittedName>
        <fullName evidence="2 3">Uncharacterized protein</fullName>
    </submittedName>
</protein>
<dbReference type="OrthoDB" id="10585694at2759"/>
<feature type="region of interest" description="Disordered" evidence="1">
    <location>
        <begin position="38"/>
        <end position="59"/>
    </location>
</feature>
<name>A0A180GJB8_PUCT1</name>
<reference evidence="3 4" key="3">
    <citation type="journal article" date="2017" name="G3 (Bethesda)">
        <title>Comparative analysis highlights variable genome content of wheat rusts and divergence of the mating loci.</title>
        <authorList>
            <person name="Cuomo C.A."/>
            <person name="Bakkeren G."/>
            <person name="Khalil H.B."/>
            <person name="Panwar V."/>
            <person name="Joly D."/>
            <person name="Linning R."/>
            <person name="Sakthikumar S."/>
            <person name="Song X."/>
            <person name="Adiconis X."/>
            <person name="Fan L."/>
            <person name="Goldberg J.M."/>
            <person name="Levin J.Z."/>
            <person name="Young S."/>
            <person name="Zeng Q."/>
            <person name="Anikster Y."/>
            <person name="Bruce M."/>
            <person name="Wang M."/>
            <person name="Yin C."/>
            <person name="McCallum B."/>
            <person name="Szabo L.J."/>
            <person name="Hulbert S."/>
            <person name="Chen X."/>
            <person name="Fellers J.P."/>
        </authorList>
    </citation>
    <scope>NUCLEOTIDE SEQUENCE</scope>
    <source>
        <strain evidence="4">Isolate 1-1 / race 1 (BBBD)</strain>
        <strain evidence="3">isolate 1-1 / race 1 (BBBD)</strain>
    </source>
</reference>
<keyword evidence="4" id="KW-1185">Reference proteome</keyword>
<reference evidence="2" key="1">
    <citation type="submission" date="2009-11" db="EMBL/GenBank/DDBJ databases">
        <authorList>
            <consortium name="The Broad Institute Genome Sequencing Platform"/>
            <person name="Ward D."/>
            <person name="Feldgarden M."/>
            <person name="Earl A."/>
            <person name="Young S.K."/>
            <person name="Zeng Q."/>
            <person name="Koehrsen M."/>
            <person name="Alvarado L."/>
            <person name="Berlin A."/>
            <person name="Bochicchio J."/>
            <person name="Borenstein D."/>
            <person name="Chapman S.B."/>
            <person name="Chen Z."/>
            <person name="Engels R."/>
            <person name="Freedman E."/>
            <person name="Gellesch M."/>
            <person name="Goldberg J."/>
            <person name="Griggs A."/>
            <person name="Gujja S."/>
            <person name="Heilman E."/>
            <person name="Heiman D."/>
            <person name="Hepburn T."/>
            <person name="Howarth C."/>
            <person name="Jen D."/>
            <person name="Larson L."/>
            <person name="Lewis B."/>
            <person name="Mehta T."/>
            <person name="Park D."/>
            <person name="Pearson M."/>
            <person name="Roberts A."/>
            <person name="Saif S."/>
            <person name="Shea T."/>
            <person name="Shenoy N."/>
            <person name="Sisk P."/>
            <person name="Stolte C."/>
            <person name="Sykes S."/>
            <person name="Thomson T."/>
            <person name="Walk T."/>
            <person name="White J."/>
            <person name="Yandava C."/>
            <person name="Izard J."/>
            <person name="Baranova O.V."/>
            <person name="Blanton J.M."/>
            <person name="Tanner A.C."/>
            <person name="Dewhirst F.E."/>
            <person name="Haas B."/>
            <person name="Nusbaum C."/>
            <person name="Birren B."/>
        </authorList>
    </citation>
    <scope>NUCLEOTIDE SEQUENCE [LARGE SCALE GENOMIC DNA]</scope>
    <source>
        <strain evidence="2">1-1 BBBD Race 1</strain>
    </source>
</reference>
<dbReference type="VEuPathDB" id="FungiDB:PTTG_27515"/>
<accession>A0A180GJB8</accession>
<dbReference type="AlphaFoldDB" id="A0A180GJB8"/>
<evidence type="ECO:0000313" key="4">
    <source>
        <dbReference type="Proteomes" id="UP000005240"/>
    </source>
</evidence>
<evidence type="ECO:0000256" key="1">
    <source>
        <dbReference type="SAM" id="MobiDB-lite"/>
    </source>
</evidence>
<proteinExistence type="predicted"/>